<gene>
    <name evidence="2" type="ORF">VA596_11930</name>
</gene>
<comment type="caution">
    <text evidence="2">The sequence shown here is derived from an EMBL/GenBank/DDBJ whole genome shotgun (WGS) entry which is preliminary data.</text>
</comment>
<evidence type="ECO:0000313" key="2">
    <source>
        <dbReference type="EMBL" id="MEA5360246.1"/>
    </source>
</evidence>
<protein>
    <recommendedName>
        <fullName evidence="4">2'-5' RNA ligase family protein</fullName>
    </recommendedName>
</protein>
<proteinExistence type="predicted"/>
<keyword evidence="3" id="KW-1185">Reference proteome</keyword>
<accession>A0ABU5R4K8</accession>
<dbReference type="RefSeq" id="WP_323326213.1">
    <property type="nucleotide sequence ID" value="NZ_JAYFSI010000002.1"/>
</dbReference>
<evidence type="ECO:0008006" key="4">
    <source>
        <dbReference type="Google" id="ProtNLM"/>
    </source>
</evidence>
<sequence length="95" mass="10447">MFEARDEPLGQLVNQVRALPPADAIGRHWCPHLALAYTRANCGILDAVGINHVCQRWAWQLDALHVAVLTPHPPTAATGGTPRHHRPPRGAVEQR</sequence>
<reference evidence="2 3" key="1">
    <citation type="submission" date="2023-12" db="EMBL/GenBank/DDBJ databases">
        <title>Amycolatopsis sp. V23-08.</title>
        <authorList>
            <person name="Somphong A."/>
        </authorList>
    </citation>
    <scope>NUCLEOTIDE SEQUENCE [LARGE SCALE GENOMIC DNA]</scope>
    <source>
        <strain evidence="2 3">V23-08</strain>
    </source>
</reference>
<evidence type="ECO:0000313" key="3">
    <source>
        <dbReference type="Proteomes" id="UP001304298"/>
    </source>
</evidence>
<dbReference type="Proteomes" id="UP001304298">
    <property type="component" value="Unassembled WGS sequence"/>
</dbReference>
<dbReference type="EMBL" id="JAYFSI010000002">
    <property type="protein sequence ID" value="MEA5360246.1"/>
    <property type="molecule type" value="Genomic_DNA"/>
</dbReference>
<organism evidence="2 3">
    <name type="scientific">Amycolatopsis heterodermiae</name>
    <dbReference type="NCBI Taxonomy" id="3110235"/>
    <lineage>
        <taxon>Bacteria</taxon>
        <taxon>Bacillati</taxon>
        <taxon>Actinomycetota</taxon>
        <taxon>Actinomycetes</taxon>
        <taxon>Pseudonocardiales</taxon>
        <taxon>Pseudonocardiaceae</taxon>
        <taxon>Amycolatopsis</taxon>
    </lineage>
</organism>
<feature type="region of interest" description="Disordered" evidence="1">
    <location>
        <begin position="71"/>
        <end position="95"/>
    </location>
</feature>
<evidence type="ECO:0000256" key="1">
    <source>
        <dbReference type="SAM" id="MobiDB-lite"/>
    </source>
</evidence>
<name>A0ABU5R4K8_9PSEU</name>